<dbReference type="Pfam" id="PF00563">
    <property type="entry name" value="EAL"/>
    <property type="match status" value="1"/>
</dbReference>
<dbReference type="GO" id="GO:0008982">
    <property type="term" value="F:protein-N(PI)-phosphohistidine-sugar phosphotransferase activity"/>
    <property type="evidence" value="ECO:0007669"/>
    <property type="project" value="InterPro"/>
</dbReference>
<keyword evidence="5 8" id="KW-0812">Transmembrane</keyword>
<feature type="transmembrane region" description="Helical" evidence="8">
    <location>
        <begin position="210"/>
        <end position="233"/>
    </location>
</feature>
<dbReference type="PATRIC" id="fig|171383.3.peg.3549"/>
<feature type="transmembrane region" description="Helical" evidence="8">
    <location>
        <begin position="167"/>
        <end position="190"/>
    </location>
</feature>
<feature type="transmembrane region" description="Helical" evidence="8">
    <location>
        <begin position="325"/>
        <end position="346"/>
    </location>
</feature>
<dbReference type="InterPro" id="IPR003352">
    <property type="entry name" value="PTS_EIIC"/>
</dbReference>
<dbReference type="Pfam" id="PF02378">
    <property type="entry name" value="PTS_EIIC"/>
    <property type="match status" value="1"/>
</dbReference>
<evidence type="ECO:0000256" key="3">
    <source>
        <dbReference type="ARBA" id="ARBA00022475"/>
    </source>
</evidence>
<feature type="transmembrane region" description="Helical" evidence="8">
    <location>
        <begin position="104"/>
        <end position="122"/>
    </location>
</feature>
<evidence type="ECO:0000256" key="4">
    <source>
        <dbReference type="ARBA" id="ARBA00022597"/>
    </source>
</evidence>
<feature type="transmembrane region" description="Helical" evidence="8">
    <location>
        <begin position="366"/>
        <end position="392"/>
    </location>
</feature>
<sequence length="700" mass="78165">MDIEPNKHPDLYESIKLRFKRCVFASLQAIRDGMIWLIPCLMLSSFALFFASIGEFATGNRAAWIEQLYSLHGAIADFFPYLMTAAISYVLAMQWRLPRPPVMLLMVVFLLTVTQILPSAVMLKTFQIVIAITTPIYAVPVLAKLLQIDALKLTSTDSAGRIVKESLNFVIPSILTFVAVLSVNYAIVGMSSSINVLDYISVDYANQPTMFGVVFAALNSVIWFFGVHGYYALLPMVDLLQEASNLNQATILAGGQVVYDMNLSFMGSFVFIGGSGATFSLVMALLWFSDQRSLRLLALASIPIGLLNINEILLFGLPIILNPRLFWPFLIVPIVNVLTSMSAVSLGLVPSPSVSVPFNSPILLNAWMATDGAMSAVLLQLLNIGVGTLLYIPTVRALNASMSKGDIHLSVFDTTYSRRQEEAEMLTDDPIARAQIKEKDNLLVEKQLVIIGQRDFCLEYQPQVCPNTGKTVGCEALIRSIDSNGTVKYPGTFLPWLEKAKLMKDVDLWVFKQVIKDLDKMQQQGVFVPVSINVSPDTLMDSEYLAKIEKLVRPYANYIHIEITEDTLLVDEQRIKEAFKYFHSMGIPVHIDDFGTGYSSLSYLNKFDVDVIKVDRSFVLSLENEKGEKVFKSIMSIAKELEMGVVVEGVETDQQLNFIVEENDPVAIQGWYYSKSLSLNQFVEYVLKRDLEQAELRLAQ</sequence>
<dbReference type="Gene3D" id="3.20.20.450">
    <property type="entry name" value="EAL domain"/>
    <property type="match status" value="1"/>
</dbReference>
<reference evidence="12" key="1">
    <citation type="submission" date="2015-08" db="EMBL/GenBank/DDBJ databases">
        <title>Vibrio galatheae sp. nov., a novel member of the Vibrionaceae family isolated from the Solomon Islands.</title>
        <authorList>
            <person name="Giubergia S."/>
            <person name="Machado H."/>
            <person name="Mateiu R.V."/>
            <person name="Gram L."/>
        </authorList>
    </citation>
    <scope>NUCLEOTIDE SEQUENCE [LARGE SCALE GENOMIC DNA]</scope>
    <source>
        <strain evidence="12">DSM 19134</strain>
    </source>
</reference>
<feature type="transmembrane region" description="Helical" evidence="8">
    <location>
        <begin position="73"/>
        <end position="92"/>
    </location>
</feature>
<dbReference type="SUPFAM" id="SSF141868">
    <property type="entry name" value="EAL domain-like"/>
    <property type="match status" value="1"/>
</dbReference>
<keyword evidence="4" id="KW-0762">Sugar transport</keyword>
<evidence type="ECO:0000259" key="9">
    <source>
        <dbReference type="PROSITE" id="PS50883"/>
    </source>
</evidence>
<evidence type="ECO:0000256" key="6">
    <source>
        <dbReference type="ARBA" id="ARBA00022989"/>
    </source>
</evidence>
<keyword evidence="2" id="KW-0813">Transport</keyword>
<dbReference type="STRING" id="171383.AKJ31_17365"/>
<evidence type="ECO:0000256" key="8">
    <source>
        <dbReference type="SAM" id="Phobius"/>
    </source>
</evidence>
<keyword evidence="12" id="KW-1185">Reference proteome</keyword>
<evidence type="ECO:0000259" key="10">
    <source>
        <dbReference type="PROSITE" id="PS51105"/>
    </source>
</evidence>
<evidence type="ECO:0000256" key="2">
    <source>
        <dbReference type="ARBA" id="ARBA00022448"/>
    </source>
</evidence>
<dbReference type="SMART" id="SM00052">
    <property type="entry name" value="EAL"/>
    <property type="match status" value="1"/>
</dbReference>
<comment type="subcellular location">
    <subcellularLocation>
        <location evidence="1">Cell membrane</location>
        <topology evidence="1">Multi-pass membrane protein</topology>
    </subcellularLocation>
</comment>
<evidence type="ECO:0000256" key="5">
    <source>
        <dbReference type="ARBA" id="ARBA00022692"/>
    </source>
</evidence>
<dbReference type="InterPro" id="IPR051088">
    <property type="entry name" value="PTS_Sugar-EIIC/EIIB"/>
</dbReference>
<evidence type="ECO:0000256" key="7">
    <source>
        <dbReference type="ARBA" id="ARBA00023136"/>
    </source>
</evidence>
<accession>A0A0M0HW21</accession>
<gene>
    <name evidence="11" type="ORF">AKJ31_17365</name>
</gene>
<dbReference type="GO" id="GO:0009401">
    <property type="term" value="P:phosphoenolpyruvate-dependent sugar phosphotransferase system"/>
    <property type="evidence" value="ECO:0007669"/>
    <property type="project" value="InterPro"/>
</dbReference>
<feature type="domain" description="PTS EIIC type-3" evidence="10">
    <location>
        <begin position="11"/>
        <end position="394"/>
    </location>
</feature>
<keyword evidence="7 8" id="KW-0472">Membrane</keyword>
<feature type="transmembrane region" description="Helical" evidence="8">
    <location>
        <begin position="294"/>
        <end position="313"/>
    </location>
</feature>
<dbReference type="InterPro" id="IPR004501">
    <property type="entry name" value="PTS_EIIC_3"/>
</dbReference>
<dbReference type="AlphaFoldDB" id="A0A0M0HW21"/>
<dbReference type="GO" id="GO:0005886">
    <property type="term" value="C:plasma membrane"/>
    <property type="evidence" value="ECO:0007669"/>
    <property type="project" value="UniProtKB-SubCell"/>
</dbReference>
<evidence type="ECO:0000256" key="1">
    <source>
        <dbReference type="ARBA" id="ARBA00004651"/>
    </source>
</evidence>
<dbReference type="PANTHER" id="PTHR33989">
    <property type="match status" value="1"/>
</dbReference>
<feature type="transmembrane region" description="Helical" evidence="8">
    <location>
        <begin position="269"/>
        <end position="288"/>
    </location>
</feature>
<organism evidence="11 12">
    <name type="scientific">Vibrio hepatarius</name>
    <dbReference type="NCBI Taxonomy" id="171383"/>
    <lineage>
        <taxon>Bacteria</taxon>
        <taxon>Pseudomonadati</taxon>
        <taxon>Pseudomonadota</taxon>
        <taxon>Gammaproteobacteria</taxon>
        <taxon>Vibrionales</taxon>
        <taxon>Vibrionaceae</taxon>
        <taxon>Vibrio</taxon>
        <taxon>Vibrio oreintalis group</taxon>
    </lineage>
</organism>
<feature type="domain" description="EAL" evidence="9">
    <location>
        <begin position="439"/>
        <end position="690"/>
    </location>
</feature>
<dbReference type="PROSITE" id="PS51105">
    <property type="entry name" value="PTS_EIIC_TYPE_3"/>
    <property type="match status" value="1"/>
</dbReference>
<dbReference type="InterPro" id="IPR035919">
    <property type="entry name" value="EAL_sf"/>
</dbReference>
<evidence type="ECO:0000313" key="11">
    <source>
        <dbReference type="EMBL" id="KOO06269.1"/>
    </source>
</evidence>
<dbReference type="PROSITE" id="PS50883">
    <property type="entry name" value="EAL"/>
    <property type="match status" value="1"/>
</dbReference>
<proteinExistence type="predicted"/>
<protein>
    <submittedName>
        <fullName evidence="11">Diguanylate phosphodiesterase</fullName>
    </submittedName>
</protein>
<feature type="transmembrane region" description="Helical" evidence="8">
    <location>
        <begin position="34"/>
        <end position="53"/>
    </location>
</feature>
<dbReference type="InterPro" id="IPR001633">
    <property type="entry name" value="EAL_dom"/>
</dbReference>
<dbReference type="EMBL" id="LHPI01000019">
    <property type="protein sequence ID" value="KOO06269.1"/>
    <property type="molecule type" value="Genomic_DNA"/>
</dbReference>
<comment type="caution">
    <text evidence="11">The sequence shown here is derived from an EMBL/GenBank/DDBJ whole genome shotgun (WGS) entry which is preliminary data.</text>
</comment>
<evidence type="ECO:0000313" key="12">
    <source>
        <dbReference type="Proteomes" id="UP000037530"/>
    </source>
</evidence>
<dbReference type="OrthoDB" id="6198205at2"/>
<keyword evidence="3" id="KW-1003">Cell membrane</keyword>
<dbReference type="Proteomes" id="UP000037530">
    <property type="component" value="Unassembled WGS sequence"/>
</dbReference>
<keyword evidence="6 8" id="KW-1133">Transmembrane helix</keyword>
<name>A0A0M0HW21_9VIBR</name>
<dbReference type="RefSeq" id="WP_053410345.1">
    <property type="nucleotide sequence ID" value="NZ_LHPI01000019.1"/>
</dbReference>
<dbReference type="PANTHER" id="PTHR33989:SF4">
    <property type="entry name" value="PTS SYSTEM N,N'-DIACETYLCHITOBIOSE-SPECIFIC EIIC COMPONENT"/>
    <property type="match status" value="1"/>
</dbReference>
<dbReference type="CDD" id="cd01948">
    <property type="entry name" value="EAL"/>
    <property type="match status" value="1"/>
</dbReference>